<dbReference type="EMBL" id="MCNS01000017">
    <property type="protein sequence ID" value="OCX46871.1"/>
    <property type="molecule type" value="Genomic_DNA"/>
</dbReference>
<name>A0A1C2G5T2_LIMRT</name>
<dbReference type="RefSeq" id="WP_066035923.1">
    <property type="nucleotide sequence ID" value="NZ_CP136906.1"/>
</dbReference>
<keyword evidence="1" id="KW-0812">Transmembrane</keyword>
<proteinExistence type="predicted"/>
<keyword evidence="1" id="KW-1133">Transmembrane helix</keyword>
<comment type="caution">
    <text evidence="2">The sequence shown here is derived from an EMBL/GenBank/DDBJ whole genome shotgun (WGS) entry which is preliminary data.</text>
</comment>
<protein>
    <submittedName>
        <fullName evidence="2">Uncharacterized protein</fullName>
    </submittedName>
</protein>
<sequence>MKVRCGDWSADAYPVEPFVYEVVADGKKEFYQAAWDAFQSDLHMNNINAKIIRIPVVPMSDDEIKAESIAFELGEKRDYPETIKEFENNKPEKDNHAKSKSNIKFSEIMNILAIVAWLICMTILVIALIISNWG</sequence>
<organism evidence="2 3">
    <name type="scientific">Limosilactobacillus reuteri</name>
    <name type="common">Lactobacillus reuteri</name>
    <dbReference type="NCBI Taxonomy" id="1598"/>
    <lineage>
        <taxon>Bacteria</taxon>
        <taxon>Bacillati</taxon>
        <taxon>Bacillota</taxon>
        <taxon>Bacilli</taxon>
        <taxon>Lactobacillales</taxon>
        <taxon>Lactobacillaceae</taxon>
        <taxon>Limosilactobacillus</taxon>
    </lineage>
</organism>
<gene>
    <name evidence="2" type="ORF">BFD03_08615</name>
</gene>
<keyword evidence="1" id="KW-0472">Membrane</keyword>
<reference evidence="2 3" key="1">
    <citation type="submission" date="2016-08" db="EMBL/GenBank/DDBJ databases">
        <title>Probiotic bacterium isolated from chicken gut.</title>
        <authorList>
            <person name="Levy J.L."/>
            <person name="Hassan H.M."/>
            <person name="Mendoza M.A."/>
        </authorList>
    </citation>
    <scope>NUCLEOTIDE SEQUENCE [LARGE SCALE GENOMIC DNA]</scope>
    <source>
        <strain evidence="2 3">P43</strain>
    </source>
</reference>
<evidence type="ECO:0000256" key="1">
    <source>
        <dbReference type="SAM" id="Phobius"/>
    </source>
</evidence>
<feature type="transmembrane region" description="Helical" evidence="1">
    <location>
        <begin position="108"/>
        <end position="130"/>
    </location>
</feature>
<accession>A0A1C2G5T2</accession>
<evidence type="ECO:0000313" key="3">
    <source>
        <dbReference type="Proteomes" id="UP000095141"/>
    </source>
</evidence>
<evidence type="ECO:0000313" key="2">
    <source>
        <dbReference type="EMBL" id="OCX46871.1"/>
    </source>
</evidence>
<dbReference type="AlphaFoldDB" id="A0A1C2G5T2"/>
<dbReference type="Proteomes" id="UP000095141">
    <property type="component" value="Unassembled WGS sequence"/>
</dbReference>